<evidence type="ECO:0008006" key="3">
    <source>
        <dbReference type="Google" id="ProtNLM"/>
    </source>
</evidence>
<sequence>MSVSVPPAVQRLLSEATMRFAFKEFQQASTLLLEVVRQCPSLPHPYAALALMYEEMGQAKKALSLFVMAAALSKPQFERWIELTEMALACGETEQALSCLNRAVSVRPGDPGTLYQQVLLLQLTGQTRKANDALCALLRARPTDAQVAQQLGRALMGAGLTDRAIDNLGAALDANIETLRSRMSSSARDLAPRSESGSEAAAEGGAAAEASADVDTATPVALAQSADAPCAAAAATTALSTTNKERTPTSGQKEVSGAAVEEARGDMGQEDEPTAAATAGATAAANAPNAPSAANGPIAPSAADGPIAAGSAEHVAALHLLNMLLETFLAKGAFKQGLARVSEAMEVLRSLGKLERSEPDGAAVAQTASDCAADAYLPFEIAAKAGVMHAYLGEMDIAEELWQPLLQHPDRVETHADCLYEVGKTLWTVGMPKQALAIYDQLLASEQYREVVHVPRAECLRALRREGEAVSAFTSALAIDSASLASVAAAAELHLHRAQPAEALAVLTQSLREEAATRAEQRRRRATHASHGAAAGTDVSDPSGSQIASGRMDAVPEKHRDVRLNVLRGCALADLGRDAEAISLLRPVHIACMELVAPAEIEEDEDEARAQRRRIRRRMRRHGVPEGSVYGDNGPHDTRIVTDARAHGDHHGDSDIDKEGESEGEAEVGMREAERKRKGSFDIITSTLGKERFTWLTLRLARALWRHRSAAAAYAHLQPTVELCLRPGDGKWQLEHAQLDAMLALLSQVSLAAGELSAAYGHARALCMRNTGSPAAWTLFNCICSQARLYRFDARPTLRALLRNRDGHHIALAVAHRYLLSRSFGMAVTEYARIHTAVPNEPLLPLCVAVAEIQLALSSKNSHKGHDALAAFSWLDSYSQLRSNKMEVAYNTARAYHHLGLVHLAAPLYAQVLVETVGAESTGARGKRKRRRRGERVHERVAVDEREAEGEHAGVLGERHQSLAFEAARNLSSICSASGSDELSRQIVRRFMVV</sequence>
<dbReference type="SMART" id="SM00028">
    <property type="entry name" value="TPR"/>
    <property type="match status" value="5"/>
</dbReference>
<feature type="region of interest" description="Disordered" evidence="1">
    <location>
        <begin position="184"/>
        <end position="212"/>
    </location>
</feature>
<evidence type="ECO:0000313" key="2">
    <source>
        <dbReference type="EMBL" id="CAE0770537.1"/>
    </source>
</evidence>
<evidence type="ECO:0000256" key="1">
    <source>
        <dbReference type="SAM" id="MobiDB-lite"/>
    </source>
</evidence>
<name>A0A7S4BMC6_CHRCT</name>
<feature type="compositionally biased region" description="Low complexity" evidence="1">
    <location>
        <begin position="194"/>
        <end position="211"/>
    </location>
</feature>
<accession>A0A7S4BMC6</accession>
<gene>
    <name evidence="2" type="ORF">PCAR00345_LOCUS23149</name>
</gene>
<dbReference type="InterPro" id="IPR011990">
    <property type="entry name" value="TPR-like_helical_dom_sf"/>
</dbReference>
<dbReference type="Gene3D" id="1.25.40.10">
    <property type="entry name" value="Tetratricopeptide repeat domain"/>
    <property type="match status" value="2"/>
</dbReference>
<dbReference type="GO" id="GO:0000127">
    <property type="term" value="C:transcription factor TFIIIC complex"/>
    <property type="evidence" value="ECO:0007669"/>
    <property type="project" value="TreeGrafter"/>
</dbReference>
<organism evidence="2">
    <name type="scientific">Chrysotila carterae</name>
    <name type="common">Marine alga</name>
    <name type="synonym">Syracosphaera carterae</name>
    <dbReference type="NCBI Taxonomy" id="13221"/>
    <lineage>
        <taxon>Eukaryota</taxon>
        <taxon>Haptista</taxon>
        <taxon>Haptophyta</taxon>
        <taxon>Prymnesiophyceae</taxon>
        <taxon>Isochrysidales</taxon>
        <taxon>Isochrysidaceae</taxon>
        <taxon>Chrysotila</taxon>
    </lineage>
</organism>
<reference evidence="2" key="1">
    <citation type="submission" date="2021-01" db="EMBL/GenBank/DDBJ databases">
        <authorList>
            <person name="Corre E."/>
            <person name="Pelletier E."/>
            <person name="Niang G."/>
            <person name="Scheremetjew M."/>
            <person name="Finn R."/>
            <person name="Kale V."/>
            <person name="Holt S."/>
            <person name="Cochrane G."/>
            <person name="Meng A."/>
            <person name="Brown T."/>
            <person name="Cohen L."/>
        </authorList>
    </citation>
    <scope>NUCLEOTIDE SEQUENCE</scope>
    <source>
        <strain evidence="2">CCMP645</strain>
    </source>
</reference>
<protein>
    <recommendedName>
        <fullName evidence="3">General transcription factor 3C polypeptide 3</fullName>
    </recommendedName>
</protein>
<dbReference type="PANTHER" id="PTHR23082:SF0">
    <property type="entry name" value="GENERAL TRANSCRIPTION FACTOR 3C POLYPEPTIDE 3"/>
    <property type="match status" value="1"/>
</dbReference>
<feature type="region of interest" description="Disordered" evidence="1">
    <location>
        <begin position="646"/>
        <end position="673"/>
    </location>
</feature>
<feature type="region of interest" description="Disordered" evidence="1">
    <location>
        <begin position="239"/>
        <end position="297"/>
    </location>
</feature>
<dbReference type="EMBL" id="HBIZ01036301">
    <property type="protein sequence ID" value="CAE0770537.1"/>
    <property type="molecule type" value="Transcribed_RNA"/>
</dbReference>
<dbReference type="InterPro" id="IPR039340">
    <property type="entry name" value="Tfc4/TFIIIC-102/Sfc4"/>
</dbReference>
<dbReference type="PANTHER" id="PTHR23082">
    <property type="entry name" value="TRANSCRIPTION INITIATION FACTOR IIIC TFIIIC , POLYPEPTIDE 3-RELATED"/>
    <property type="match status" value="1"/>
</dbReference>
<feature type="region of interest" description="Disordered" evidence="1">
    <location>
        <begin position="515"/>
        <end position="549"/>
    </location>
</feature>
<dbReference type="SUPFAM" id="SSF48452">
    <property type="entry name" value="TPR-like"/>
    <property type="match status" value="2"/>
</dbReference>
<feature type="compositionally biased region" description="Low complexity" evidence="1">
    <location>
        <begin position="274"/>
        <end position="297"/>
    </location>
</feature>
<proteinExistence type="predicted"/>
<dbReference type="GO" id="GO:0006383">
    <property type="term" value="P:transcription by RNA polymerase III"/>
    <property type="evidence" value="ECO:0007669"/>
    <property type="project" value="InterPro"/>
</dbReference>
<feature type="compositionally biased region" description="Basic and acidic residues" evidence="1">
    <location>
        <begin position="646"/>
        <end position="661"/>
    </location>
</feature>
<dbReference type="AlphaFoldDB" id="A0A7S4BMC6"/>
<dbReference type="InterPro" id="IPR019734">
    <property type="entry name" value="TPR_rpt"/>
</dbReference>